<dbReference type="Proteomes" id="UP000499080">
    <property type="component" value="Unassembled WGS sequence"/>
</dbReference>
<protein>
    <submittedName>
        <fullName evidence="2">Uncharacterized protein</fullName>
    </submittedName>
</protein>
<organism evidence="2 3">
    <name type="scientific">Araneus ventricosus</name>
    <name type="common">Orbweaver spider</name>
    <name type="synonym">Epeira ventricosa</name>
    <dbReference type="NCBI Taxonomy" id="182803"/>
    <lineage>
        <taxon>Eukaryota</taxon>
        <taxon>Metazoa</taxon>
        <taxon>Ecdysozoa</taxon>
        <taxon>Arthropoda</taxon>
        <taxon>Chelicerata</taxon>
        <taxon>Arachnida</taxon>
        <taxon>Araneae</taxon>
        <taxon>Araneomorphae</taxon>
        <taxon>Entelegynae</taxon>
        <taxon>Araneoidea</taxon>
        <taxon>Araneidae</taxon>
        <taxon>Araneus</taxon>
    </lineage>
</organism>
<evidence type="ECO:0000313" key="2">
    <source>
        <dbReference type="EMBL" id="GBL86026.1"/>
    </source>
</evidence>
<keyword evidence="3" id="KW-1185">Reference proteome</keyword>
<name>A0A4Y2B404_ARAVE</name>
<dbReference type="PANTHER" id="PTHR33327:SF3">
    <property type="entry name" value="RNA-DIRECTED DNA POLYMERASE"/>
    <property type="match status" value="1"/>
</dbReference>
<dbReference type="PANTHER" id="PTHR33327">
    <property type="entry name" value="ENDONUCLEASE"/>
    <property type="match status" value="1"/>
</dbReference>
<evidence type="ECO:0000256" key="1">
    <source>
        <dbReference type="SAM" id="MobiDB-lite"/>
    </source>
</evidence>
<proteinExistence type="predicted"/>
<dbReference type="AlphaFoldDB" id="A0A4Y2B404"/>
<sequence>MMLLRNHQWMTLAQSLKHDLSVSFQNKSVHIRTLLSDLPLEDRKPTQLLRKMTLLAADKISDLLKLLWLQRLPSSTQQILTSSSEDLPGLANIADKILEVTGTLPADDSVNTDSNNIISRLEAHIEELTQTIRGFSFPSKNNPRRYANQSKFPSVSNRSKSPFRKEKLCVVTVVNEMNGTPL</sequence>
<gene>
    <name evidence="2" type="ORF">AVEN_89083_1</name>
</gene>
<dbReference type="EMBL" id="BGPR01000046">
    <property type="protein sequence ID" value="GBL86026.1"/>
    <property type="molecule type" value="Genomic_DNA"/>
</dbReference>
<reference evidence="2 3" key="1">
    <citation type="journal article" date="2019" name="Sci. Rep.">
        <title>Orb-weaving spider Araneus ventricosus genome elucidates the spidroin gene catalogue.</title>
        <authorList>
            <person name="Kono N."/>
            <person name="Nakamura H."/>
            <person name="Ohtoshi R."/>
            <person name="Moran D.A.P."/>
            <person name="Shinohara A."/>
            <person name="Yoshida Y."/>
            <person name="Fujiwara M."/>
            <person name="Mori M."/>
            <person name="Tomita M."/>
            <person name="Arakawa K."/>
        </authorList>
    </citation>
    <scope>NUCLEOTIDE SEQUENCE [LARGE SCALE GENOMIC DNA]</scope>
</reference>
<dbReference type="OrthoDB" id="10257314at2759"/>
<evidence type="ECO:0000313" key="3">
    <source>
        <dbReference type="Proteomes" id="UP000499080"/>
    </source>
</evidence>
<accession>A0A4Y2B404</accession>
<comment type="caution">
    <text evidence="2">The sequence shown here is derived from an EMBL/GenBank/DDBJ whole genome shotgun (WGS) entry which is preliminary data.</text>
</comment>
<feature type="region of interest" description="Disordered" evidence="1">
    <location>
        <begin position="139"/>
        <end position="159"/>
    </location>
</feature>